<evidence type="ECO:0000313" key="1">
    <source>
        <dbReference type="EMBL" id="MEY9473229.1"/>
    </source>
</evidence>
<proteinExistence type="predicted"/>
<dbReference type="EMBL" id="JBGBZN010000002">
    <property type="protein sequence ID" value="MEY9473229.1"/>
    <property type="molecule type" value="Genomic_DNA"/>
</dbReference>
<name>A0ABV4GPQ4_9BRAD</name>
<sequence>MRTRQSGLIFASNYTYTTQGAIGGTSSYGSVPGFTKLAIGATVTGEIPLNRWDRRI</sequence>
<comment type="caution">
    <text evidence="1">The sequence shown here is derived from an EMBL/GenBank/DDBJ whole genome shotgun (WGS) entry which is preliminary data.</text>
</comment>
<keyword evidence="2" id="KW-1185">Reference proteome</keyword>
<dbReference type="RefSeq" id="WP_157785269.1">
    <property type="nucleotide sequence ID" value="NZ_JBGBYD010000002.1"/>
</dbReference>
<reference evidence="1 2" key="1">
    <citation type="submission" date="2024-07" db="EMBL/GenBank/DDBJ databases">
        <title>Genomic Encyclopedia of Type Strains, Phase V (KMG-V): Genome sequencing to study the core and pangenomes of soil and plant-associated prokaryotes.</title>
        <authorList>
            <person name="Whitman W."/>
        </authorList>
    </citation>
    <scope>NUCLEOTIDE SEQUENCE [LARGE SCALE GENOMIC DNA]</scope>
    <source>
        <strain evidence="1 2">USDA 222</strain>
    </source>
</reference>
<evidence type="ECO:0008006" key="3">
    <source>
        <dbReference type="Google" id="ProtNLM"/>
    </source>
</evidence>
<gene>
    <name evidence="1" type="ORF">ABH992_005628</name>
</gene>
<dbReference type="Proteomes" id="UP001565474">
    <property type="component" value="Unassembled WGS sequence"/>
</dbReference>
<evidence type="ECO:0000313" key="2">
    <source>
        <dbReference type="Proteomes" id="UP001565474"/>
    </source>
</evidence>
<protein>
    <recommendedName>
        <fullName evidence="3">Porin</fullName>
    </recommendedName>
</protein>
<organism evidence="1 2">
    <name type="scientific">Bradyrhizobium yuanmingense</name>
    <dbReference type="NCBI Taxonomy" id="108015"/>
    <lineage>
        <taxon>Bacteria</taxon>
        <taxon>Pseudomonadati</taxon>
        <taxon>Pseudomonadota</taxon>
        <taxon>Alphaproteobacteria</taxon>
        <taxon>Hyphomicrobiales</taxon>
        <taxon>Nitrobacteraceae</taxon>
        <taxon>Bradyrhizobium</taxon>
    </lineage>
</organism>
<accession>A0ABV4GPQ4</accession>